<dbReference type="EMBL" id="CAJJDO010000109">
    <property type="protein sequence ID" value="CAD8195449.1"/>
    <property type="molecule type" value="Genomic_DNA"/>
</dbReference>
<organism evidence="2 3">
    <name type="scientific">Paramecium pentaurelia</name>
    <dbReference type="NCBI Taxonomy" id="43138"/>
    <lineage>
        <taxon>Eukaryota</taxon>
        <taxon>Sar</taxon>
        <taxon>Alveolata</taxon>
        <taxon>Ciliophora</taxon>
        <taxon>Intramacronucleata</taxon>
        <taxon>Oligohymenophorea</taxon>
        <taxon>Peniculida</taxon>
        <taxon>Parameciidae</taxon>
        <taxon>Paramecium</taxon>
    </lineage>
</organism>
<keyword evidence="1" id="KW-0732">Signal</keyword>
<keyword evidence="3" id="KW-1185">Reference proteome</keyword>
<evidence type="ECO:0000256" key="1">
    <source>
        <dbReference type="SAM" id="SignalP"/>
    </source>
</evidence>
<sequence length="542" mass="62088">MNIFILIAFILINAELLKIHEEVKESFEGNNGWTIKNGKVQKEFCNSKIVFGGFEGQTIMSKLLIVPKHSYIKLSLDIVSQHQRGLVNIYLDHIEIQSVYVQQKCSENDYYVSTITSEFNHTGASIILVINGYAEEQDYKWGFKNLEISIQHCPQSCQVCDQGDIVEQCQIWKSFQNSWTATHKNLMGQDGWVSINGISGSSKCGGVPLIGGYQKFGQNQGLSKIIKLQPHYKLRLLVLWAKIDSWDNEYGLILFDGIQVWNQSFNLDNGYQIKVCGNSEPKYHTLFRRVDITVDHTGDQVKIDFLSTLDQGSDDESFGLRDLQIFYASCPDQCDMCRGPSSNDCIRCSNNLFQSMQGCNPLPYFYLLQSNFHYDKFTSSEGWILKQSQQSTIITDCQDKTIFGGYGVLGVGGIAEKQFFIPHHSQLRLQITLYKIDSWDGEIIIIEIDDEMIWDSSQYQYNEGNLCGTDYPDKLIYLDLIIRHEKQNTLLRIRSNLDENSDNESWGFRDFSLMYDVSNIVEIEDAFEYLLSLGILIIISFI</sequence>
<dbReference type="Proteomes" id="UP000689195">
    <property type="component" value="Unassembled WGS sequence"/>
</dbReference>
<accession>A0A8S1X4H3</accession>
<reference evidence="2" key="1">
    <citation type="submission" date="2021-01" db="EMBL/GenBank/DDBJ databases">
        <authorList>
            <consortium name="Genoscope - CEA"/>
            <person name="William W."/>
        </authorList>
    </citation>
    <scope>NUCLEOTIDE SEQUENCE</scope>
</reference>
<dbReference type="OrthoDB" id="282595at2759"/>
<evidence type="ECO:0000313" key="2">
    <source>
        <dbReference type="EMBL" id="CAD8195449.1"/>
    </source>
</evidence>
<dbReference type="PANTHER" id="PTHR39767">
    <property type="entry name" value="CALCIUM/CALMODULIN-BINDING MEMBRANE PROTEIN PCM4-RELATED"/>
    <property type="match status" value="1"/>
</dbReference>
<feature type="chain" id="PRO_5035909274" evidence="1">
    <location>
        <begin position="17"/>
        <end position="542"/>
    </location>
</feature>
<protein>
    <submittedName>
        <fullName evidence="2">Uncharacterized protein</fullName>
    </submittedName>
</protein>
<dbReference type="AlphaFoldDB" id="A0A8S1X4H3"/>
<evidence type="ECO:0000313" key="3">
    <source>
        <dbReference type="Proteomes" id="UP000689195"/>
    </source>
</evidence>
<dbReference type="PANTHER" id="PTHR39767:SF2">
    <property type="entry name" value="CHROMOSOME UNDETERMINED SCAFFOLD_1, WHOLE GENOME SHOTGUN SEQUENCE"/>
    <property type="match status" value="1"/>
</dbReference>
<feature type="signal peptide" evidence="1">
    <location>
        <begin position="1"/>
        <end position="16"/>
    </location>
</feature>
<comment type="caution">
    <text evidence="2">The sequence shown here is derived from an EMBL/GenBank/DDBJ whole genome shotgun (WGS) entry which is preliminary data.</text>
</comment>
<gene>
    <name evidence="2" type="ORF">PPENT_87.1.T1090124</name>
</gene>
<proteinExistence type="predicted"/>
<name>A0A8S1X4H3_9CILI</name>